<dbReference type="AlphaFoldDB" id="A0A2M8WW55"/>
<protein>
    <recommendedName>
        <fullName evidence="4">Surface-anchored protein</fullName>
    </recommendedName>
</protein>
<keyword evidence="3" id="KW-1185">Reference proteome</keyword>
<keyword evidence="1" id="KW-0732">Signal</keyword>
<accession>A0A2M8WW55</accession>
<dbReference type="OrthoDB" id="5137583at2"/>
<feature type="signal peptide" evidence="1">
    <location>
        <begin position="1"/>
        <end position="26"/>
    </location>
</feature>
<dbReference type="RefSeq" id="WP_100349060.1">
    <property type="nucleotide sequence ID" value="NZ_PGTZ01000006.1"/>
</dbReference>
<feature type="chain" id="PRO_5014624381" description="Surface-anchored protein" evidence="1">
    <location>
        <begin position="27"/>
        <end position="270"/>
    </location>
</feature>
<evidence type="ECO:0000256" key="1">
    <source>
        <dbReference type="SAM" id="SignalP"/>
    </source>
</evidence>
<evidence type="ECO:0000313" key="2">
    <source>
        <dbReference type="EMBL" id="PJI95148.1"/>
    </source>
</evidence>
<reference evidence="2 3" key="1">
    <citation type="submission" date="2017-11" db="EMBL/GenBank/DDBJ databases">
        <title>Genomic Encyclopedia of Archaeal and Bacterial Type Strains, Phase II (KMG-II): From Individual Species to Whole Genera.</title>
        <authorList>
            <person name="Goeker M."/>
        </authorList>
    </citation>
    <scope>NUCLEOTIDE SEQUENCE [LARGE SCALE GENOMIC DNA]</scope>
    <source>
        <strain evidence="2 3">DSM 22413</strain>
    </source>
</reference>
<organism evidence="2 3">
    <name type="scientific">Luteimicrobium subarcticum</name>
    <dbReference type="NCBI Taxonomy" id="620910"/>
    <lineage>
        <taxon>Bacteria</taxon>
        <taxon>Bacillati</taxon>
        <taxon>Actinomycetota</taxon>
        <taxon>Actinomycetes</taxon>
        <taxon>Micrococcales</taxon>
        <taxon>Luteimicrobium</taxon>
    </lineage>
</organism>
<dbReference type="EMBL" id="PGTZ01000006">
    <property type="protein sequence ID" value="PJI95148.1"/>
    <property type="molecule type" value="Genomic_DNA"/>
</dbReference>
<name>A0A2M8WW55_9MICO</name>
<evidence type="ECO:0008006" key="4">
    <source>
        <dbReference type="Google" id="ProtNLM"/>
    </source>
</evidence>
<dbReference type="Proteomes" id="UP000231586">
    <property type="component" value="Unassembled WGS sequence"/>
</dbReference>
<gene>
    <name evidence="2" type="ORF">CLV34_1002</name>
</gene>
<proteinExistence type="predicted"/>
<evidence type="ECO:0000313" key="3">
    <source>
        <dbReference type="Proteomes" id="UP000231586"/>
    </source>
</evidence>
<sequence>MVRTSLTVTALTGALVLAGAAAPALAAGTTDPSGPSTARIAALAATAGDASTTASTVKATVTALPDVTVVRDGSVRVNVTITLSRALQTGEVAALAYGPASAEEPNILAVSGTGTTLKAAFLVRDTAASGTWVVDAMGVGGAPNYPTLFESYRTFHVKRPTVISLHSNHGTAHVGGSVAFTGQLNRLLPTGSSTAYSGFAGQIVRIYADPVGSAPKKVVATARTTSTGAFSRTLTLDATATYTATYGGVVGPAAAYAPKTSSSLVVHVVR</sequence>
<comment type="caution">
    <text evidence="2">The sequence shown here is derived from an EMBL/GenBank/DDBJ whole genome shotgun (WGS) entry which is preliminary data.</text>
</comment>